<name>A0A9P0MC89_ACAOB</name>
<dbReference type="Proteomes" id="UP001152888">
    <property type="component" value="Unassembled WGS sequence"/>
</dbReference>
<feature type="compositionally biased region" description="Polar residues" evidence="1">
    <location>
        <begin position="29"/>
        <end position="40"/>
    </location>
</feature>
<dbReference type="EMBL" id="CAKOFQ010008352">
    <property type="protein sequence ID" value="CAH2013627.1"/>
    <property type="molecule type" value="Genomic_DNA"/>
</dbReference>
<protein>
    <submittedName>
        <fullName evidence="2">Uncharacterized protein</fullName>
    </submittedName>
</protein>
<reference evidence="2" key="1">
    <citation type="submission" date="2022-03" db="EMBL/GenBank/DDBJ databases">
        <authorList>
            <person name="Sayadi A."/>
        </authorList>
    </citation>
    <scope>NUCLEOTIDE SEQUENCE</scope>
</reference>
<evidence type="ECO:0000313" key="2">
    <source>
        <dbReference type="EMBL" id="CAH2013627.1"/>
    </source>
</evidence>
<organism evidence="2 3">
    <name type="scientific">Acanthoscelides obtectus</name>
    <name type="common">Bean weevil</name>
    <name type="synonym">Bruchus obtectus</name>
    <dbReference type="NCBI Taxonomy" id="200917"/>
    <lineage>
        <taxon>Eukaryota</taxon>
        <taxon>Metazoa</taxon>
        <taxon>Ecdysozoa</taxon>
        <taxon>Arthropoda</taxon>
        <taxon>Hexapoda</taxon>
        <taxon>Insecta</taxon>
        <taxon>Pterygota</taxon>
        <taxon>Neoptera</taxon>
        <taxon>Endopterygota</taxon>
        <taxon>Coleoptera</taxon>
        <taxon>Polyphaga</taxon>
        <taxon>Cucujiformia</taxon>
        <taxon>Chrysomeloidea</taxon>
        <taxon>Chrysomelidae</taxon>
        <taxon>Bruchinae</taxon>
        <taxon>Bruchini</taxon>
        <taxon>Acanthoscelides</taxon>
    </lineage>
</organism>
<evidence type="ECO:0000256" key="1">
    <source>
        <dbReference type="SAM" id="MobiDB-lite"/>
    </source>
</evidence>
<accession>A0A9P0MC89</accession>
<dbReference type="OrthoDB" id="6155966at2759"/>
<evidence type="ECO:0000313" key="3">
    <source>
        <dbReference type="Proteomes" id="UP001152888"/>
    </source>
</evidence>
<proteinExistence type="predicted"/>
<dbReference type="AlphaFoldDB" id="A0A9P0MC89"/>
<keyword evidence="3" id="KW-1185">Reference proteome</keyword>
<comment type="caution">
    <text evidence="2">The sequence shown here is derived from an EMBL/GenBank/DDBJ whole genome shotgun (WGS) entry which is preliminary data.</text>
</comment>
<gene>
    <name evidence="2" type="ORF">ACAOBT_LOCUS33583</name>
</gene>
<feature type="region of interest" description="Disordered" evidence="1">
    <location>
        <begin position="1"/>
        <end position="56"/>
    </location>
</feature>
<sequence length="105" mass="11193">MALELGAPMPLDYSSGTRDNAGSPEVNVSDASPPSSSAFTVVTPKGRDASERATSPLHQFLSPTSFSNYCRNLWGAPITPTGPRYMVPIPEYSEKDKSNASLRGC</sequence>